<accession>A0A3G1KS00</accession>
<proteinExistence type="predicted"/>
<dbReference type="Pfam" id="PF04909">
    <property type="entry name" value="Amidohydro_2"/>
    <property type="match status" value="1"/>
</dbReference>
<dbReference type="OrthoDB" id="9771932at2"/>
<dbReference type="InterPro" id="IPR006680">
    <property type="entry name" value="Amidohydro-rel"/>
</dbReference>
<dbReference type="EMBL" id="CP017634">
    <property type="protein sequence ID" value="ATW25272.1"/>
    <property type="molecule type" value="Genomic_DNA"/>
</dbReference>
<sequence>MKIQGRDSVEGNKFYDVHCHVMNLSHPNFLAFLRRFESTISDQKLKIFLAANIVIVSYLLFHSLNPKLLAKILDKVGVSRLIDRVKNLLVVMEHDAGTVFGLLEKGLRQQLWEDGRFTIENFHYDKIILTPLMMDFGYKNMTDPALAYNSIPVQKPIVEQVLDLFNGIRNYYPAGETGGRVFEIYPFLGINTANYDLSKIGTMLEKYFSGYRGTPEDLAENLGKFNGDIEELGSNFFSGIKVYPPLGFDPWPEQKEERKKVELLYEYCTVKHIPLTTHCSNGGYRIVDRTSADEFTSPARWKKVLKRFPGLKINFGHLGNQGRKREWGQEIFALMEGYEHVYGDFSCRGFNDRYYRSLRELLCRANPSLRDRLRERILFGSDFMINLLWADSYNSYLGIFKNTPFFSAPEKHDFCSINPERFLFHS</sequence>
<evidence type="ECO:0000259" key="1">
    <source>
        <dbReference type="PROSITE" id="PS50042"/>
    </source>
</evidence>
<protein>
    <recommendedName>
        <fullName evidence="1">Cyclic nucleotide-binding domain-containing protein</fullName>
    </recommendedName>
</protein>
<dbReference type="SUPFAM" id="SSF51556">
    <property type="entry name" value="Metallo-dependent hydrolases"/>
    <property type="match status" value="1"/>
</dbReference>
<organism evidence="2 3">
    <name type="scientific">Formimonas warabiya</name>
    <dbReference type="NCBI Taxonomy" id="1761012"/>
    <lineage>
        <taxon>Bacteria</taxon>
        <taxon>Bacillati</taxon>
        <taxon>Bacillota</taxon>
        <taxon>Clostridia</taxon>
        <taxon>Eubacteriales</taxon>
        <taxon>Peptococcaceae</taxon>
        <taxon>Candidatus Formimonas</taxon>
    </lineage>
</organism>
<dbReference type="Gene3D" id="3.20.20.140">
    <property type="entry name" value="Metal-dependent hydrolases"/>
    <property type="match status" value="1"/>
</dbReference>
<evidence type="ECO:0000313" key="3">
    <source>
        <dbReference type="Proteomes" id="UP000323521"/>
    </source>
</evidence>
<dbReference type="GO" id="GO:0016787">
    <property type="term" value="F:hydrolase activity"/>
    <property type="evidence" value="ECO:0007669"/>
    <property type="project" value="InterPro"/>
</dbReference>
<dbReference type="InterPro" id="IPR032466">
    <property type="entry name" value="Metal_Hydrolase"/>
</dbReference>
<gene>
    <name evidence="2" type="ORF">DCMF_11290</name>
</gene>
<dbReference type="InterPro" id="IPR000595">
    <property type="entry name" value="cNMP-bd_dom"/>
</dbReference>
<dbReference type="PROSITE" id="PS50042">
    <property type="entry name" value="CNMP_BINDING_3"/>
    <property type="match status" value="1"/>
</dbReference>
<name>A0A3G1KS00_FORW1</name>
<evidence type="ECO:0000313" key="2">
    <source>
        <dbReference type="EMBL" id="ATW25272.1"/>
    </source>
</evidence>
<feature type="domain" description="Cyclic nucleotide-binding" evidence="1">
    <location>
        <begin position="60"/>
        <end position="106"/>
    </location>
</feature>
<dbReference type="Proteomes" id="UP000323521">
    <property type="component" value="Chromosome"/>
</dbReference>
<dbReference type="AlphaFoldDB" id="A0A3G1KS00"/>
<dbReference type="KEGG" id="fwa:DCMF_11290"/>
<reference evidence="2 3" key="1">
    <citation type="submission" date="2016-10" db="EMBL/GenBank/DDBJ databases">
        <title>Complete Genome Sequence of Peptococcaceae strain DCMF.</title>
        <authorList>
            <person name="Edwards R.J."/>
            <person name="Holland S.I."/>
            <person name="Deshpande N.P."/>
            <person name="Wong Y.K."/>
            <person name="Ertan H."/>
            <person name="Manefield M."/>
            <person name="Russell T.L."/>
            <person name="Lee M.J."/>
        </authorList>
    </citation>
    <scope>NUCLEOTIDE SEQUENCE [LARGE SCALE GENOMIC DNA]</scope>
    <source>
        <strain evidence="2 3">DCMF</strain>
    </source>
</reference>
<keyword evidence="3" id="KW-1185">Reference proteome</keyword>